<gene>
    <name evidence="2" type="ORF">FH972_026760</name>
</gene>
<keyword evidence="3" id="KW-1185">Reference proteome</keyword>
<sequence>MVWRQRMGGCESNPQTQNNENENSLEKEEDSHKAIMEKTLTLHAGESPKESNPPKHSLEKAKERNYYRLALLLRTSSHEFPHTDDSAGERCSRLSVRPNIRIIG</sequence>
<accession>A0A5N6L508</accession>
<feature type="region of interest" description="Disordered" evidence="1">
    <location>
        <begin position="1"/>
        <end position="61"/>
    </location>
</feature>
<name>A0A5N6L508_9ROSI</name>
<dbReference type="Proteomes" id="UP000327013">
    <property type="component" value="Unassembled WGS sequence"/>
</dbReference>
<comment type="caution">
    <text evidence="2">The sequence shown here is derived from an EMBL/GenBank/DDBJ whole genome shotgun (WGS) entry which is preliminary data.</text>
</comment>
<feature type="compositionally biased region" description="Basic and acidic residues" evidence="1">
    <location>
        <begin position="24"/>
        <end position="36"/>
    </location>
</feature>
<dbReference type="EMBL" id="VIBQ01000112">
    <property type="protein sequence ID" value="KAB8831632.1"/>
    <property type="molecule type" value="Genomic_DNA"/>
</dbReference>
<evidence type="ECO:0000313" key="3">
    <source>
        <dbReference type="Proteomes" id="UP000327013"/>
    </source>
</evidence>
<evidence type="ECO:0000256" key="1">
    <source>
        <dbReference type="SAM" id="MobiDB-lite"/>
    </source>
</evidence>
<protein>
    <submittedName>
        <fullName evidence="2">Uncharacterized protein</fullName>
    </submittedName>
</protein>
<proteinExistence type="predicted"/>
<dbReference type="AlphaFoldDB" id="A0A5N6L508"/>
<organism evidence="2 3">
    <name type="scientific">Carpinus fangiana</name>
    <dbReference type="NCBI Taxonomy" id="176857"/>
    <lineage>
        <taxon>Eukaryota</taxon>
        <taxon>Viridiplantae</taxon>
        <taxon>Streptophyta</taxon>
        <taxon>Embryophyta</taxon>
        <taxon>Tracheophyta</taxon>
        <taxon>Spermatophyta</taxon>
        <taxon>Magnoliopsida</taxon>
        <taxon>eudicotyledons</taxon>
        <taxon>Gunneridae</taxon>
        <taxon>Pentapetalae</taxon>
        <taxon>rosids</taxon>
        <taxon>fabids</taxon>
        <taxon>Fagales</taxon>
        <taxon>Betulaceae</taxon>
        <taxon>Carpinus</taxon>
    </lineage>
</organism>
<reference evidence="2 3" key="1">
    <citation type="submission" date="2019-06" db="EMBL/GenBank/DDBJ databases">
        <title>A chromosomal-level reference genome of Carpinus fangiana (Coryloideae, Betulaceae).</title>
        <authorList>
            <person name="Yang X."/>
            <person name="Wang Z."/>
            <person name="Zhang L."/>
            <person name="Hao G."/>
            <person name="Liu J."/>
            <person name="Yang Y."/>
        </authorList>
    </citation>
    <scope>NUCLEOTIDE SEQUENCE [LARGE SCALE GENOMIC DNA]</scope>
    <source>
        <strain evidence="2">Cfa_2016G</strain>
        <tissue evidence="2">Leaf</tissue>
    </source>
</reference>
<evidence type="ECO:0000313" key="2">
    <source>
        <dbReference type="EMBL" id="KAB8831632.1"/>
    </source>
</evidence>
<feature type="compositionally biased region" description="Basic and acidic residues" evidence="1">
    <location>
        <begin position="46"/>
        <end position="61"/>
    </location>
</feature>